<name>A0ABP0R2R8_9DINO</name>
<evidence type="ECO:0000313" key="3">
    <source>
        <dbReference type="Proteomes" id="UP001642464"/>
    </source>
</evidence>
<comment type="caution">
    <text evidence="2">The sequence shown here is derived from an EMBL/GenBank/DDBJ whole genome shotgun (WGS) entry which is preliminary data.</text>
</comment>
<gene>
    <name evidence="2" type="ORF">SCF082_LOCUS44372</name>
</gene>
<reference evidence="2 3" key="1">
    <citation type="submission" date="2024-02" db="EMBL/GenBank/DDBJ databases">
        <authorList>
            <person name="Chen Y."/>
            <person name="Shah S."/>
            <person name="Dougan E. K."/>
            <person name="Thang M."/>
            <person name="Chan C."/>
        </authorList>
    </citation>
    <scope>NUCLEOTIDE SEQUENCE [LARGE SCALE GENOMIC DNA]</scope>
</reference>
<feature type="region of interest" description="Disordered" evidence="1">
    <location>
        <begin position="931"/>
        <end position="976"/>
    </location>
</feature>
<accession>A0ABP0R2R8</accession>
<keyword evidence="3" id="KW-1185">Reference proteome</keyword>
<organism evidence="2 3">
    <name type="scientific">Durusdinium trenchii</name>
    <dbReference type="NCBI Taxonomy" id="1381693"/>
    <lineage>
        <taxon>Eukaryota</taxon>
        <taxon>Sar</taxon>
        <taxon>Alveolata</taxon>
        <taxon>Dinophyceae</taxon>
        <taxon>Suessiales</taxon>
        <taxon>Symbiodiniaceae</taxon>
        <taxon>Durusdinium</taxon>
    </lineage>
</organism>
<evidence type="ECO:0000313" key="2">
    <source>
        <dbReference type="EMBL" id="CAK9094400.1"/>
    </source>
</evidence>
<feature type="compositionally biased region" description="Basic and acidic residues" evidence="1">
    <location>
        <begin position="958"/>
        <end position="976"/>
    </location>
</feature>
<dbReference type="EMBL" id="CAXAMM010040631">
    <property type="protein sequence ID" value="CAK9094400.1"/>
    <property type="molecule type" value="Genomic_DNA"/>
</dbReference>
<feature type="region of interest" description="Disordered" evidence="1">
    <location>
        <begin position="819"/>
        <end position="842"/>
    </location>
</feature>
<feature type="compositionally biased region" description="Low complexity" evidence="1">
    <location>
        <begin position="941"/>
        <end position="950"/>
    </location>
</feature>
<protein>
    <submittedName>
        <fullName evidence="2">Uncharacterized protein</fullName>
    </submittedName>
</protein>
<proteinExistence type="predicted"/>
<feature type="compositionally biased region" description="Basic and acidic residues" evidence="1">
    <location>
        <begin position="829"/>
        <end position="840"/>
    </location>
</feature>
<dbReference type="Proteomes" id="UP001642464">
    <property type="component" value="Unassembled WGS sequence"/>
</dbReference>
<sequence>MSAASSALVQPGGGQPVMALNPTKWKLNKAETEQLEEECKTFYDAQIAAGVEKKKAEKDKEEFCEKRSREMKSEKAAKSAAKKAEQKKKGGAGVRPDTEALEGGSEVPTGPDLNSDYYTAVMEAKRVILDHPTFARIEAEEPLPIKAGVLPSRHQLVLVRFFSTATPGVPLSLKRTMAYADFIYGSGPRHTKYPVVLAVGLASDVDLTKGRWKQCSPEELLHSFLLKLSSRISANCSDEELKAWKQVALSYPAQFEMISGEDAIYWEAWKNRQLLIQSSDTVKRTARQLCWEVHGFKEKKQVETGEVISITKLQDLYSKAKTAESNKTDIQDNFVSSALSIHEKLLADDEINKALDVLEERYSLGSCLNSLTKLKVIIEKTEDLQTRRWAINSIVDLVESNVLPNEQVTKVYLQGSSSSASAVELFKFKQKLRDYLLDVELARSGFDQKDLSQLRQKLVDHKSYRKFVSPYPFDNAPAAELTWQSNLKASSILCLKLDLVFGTIFNGALVAVMKRGGGSRANPAEVLEVESFAQRLQQCARKKDDEIAEAKALMGETITQQEEDDDEVTKLNKGTIPAQPGRYAKGSQEFMAATAAQTLAIYASFQPEADTINSLAKQISNSPLGKTSIQGQSGKSCIFIHLDADLASEAHARPNYRPPPMTESLAKKLIWGALRGRGCSPVGKNPEPDVPCQGDVLCILDGGRDCPALMSPFKQGKGNSMPHYIEIKDVTVVISEESMREKKQRCKTGINQVVRMRLMSNEPLEKTLPERKRSTFQGSTKGNVIGFVGLSPASDVWKCTVEEKQAMYGDKIIGGDAAAADEQADDDDTKEKQQQRKPTDLEPFNWSFLPRSFYADCLQTYSVAAVLDLTPGQGELCRAALSKRIPYYGVTMTALHADKLREQLTLWLQHEMITEGSSFYNAEWVTNVKKRKDEGKGDGSTPKVPKTTIPKQPPKTPKTVDPKNIVDSDEDSKSDK</sequence>
<evidence type="ECO:0000256" key="1">
    <source>
        <dbReference type="SAM" id="MobiDB-lite"/>
    </source>
</evidence>
<feature type="region of interest" description="Disordered" evidence="1">
    <location>
        <begin position="1"/>
        <end position="20"/>
    </location>
</feature>
<feature type="compositionally biased region" description="Basic and acidic residues" evidence="1">
    <location>
        <begin position="51"/>
        <end position="88"/>
    </location>
</feature>
<feature type="region of interest" description="Disordered" evidence="1">
    <location>
        <begin position="50"/>
        <end position="112"/>
    </location>
</feature>